<comment type="caution">
    <text evidence="3">The sequence shown here is derived from an EMBL/GenBank/DDBJ whole genome shotgun (WGS) entry which is preliminary data.</text>
</comment>
<dbReference type="GO" id="GO:0016853">
    <property type="term" value="F:isomerase activity"/>
    <property type="evidence" value="ECO:0007669"/>
    <property type="project" value="UniProtKB-KW"/>
</dbReference>
<dbReference type="PANTHER" id="PTHR40758">
    <property type="entry name" value="CONSERVED PROTEIN"/>
    <property type="match status" value="1"/>
</dbReference>
<evidence type="ECO:0000313" key="4">
    <source>
        <dbReference type="Proteomes" id="UP000598996"/>
    </source>
</evidence>
<dbReference type="Pfam" id="PF07398">
    <property type="entry name" value="MDMPI_C"/>
    <property type="match status" value="1"/>
</dbReference>
<organism evidence="3 4">
    <name type="scientific">Paractinoplanes lichenicola</name>
    <dbReference type="NCBI Taxonomy" id="2802976"/>
    <lineage>
        <taxon>Bacteria</taxon>
        <taxon>Bacillati</taxon>
        <taxon>Actinomycetota</taxon>
        <taxon>Actinomycetes</taxon>
        <taxon>Micromonosporales</taxon>
        <taxon>Micromonosporaceae</taxon>
        <taxon>Paractinoplanes</taxon>
    </lineage>
</organism>
<dbReference type="RefSeq" id="WP_202993211.1">
    <property type="nucleotide sequence ID" value="NZ_JAENHO010000005.1"/>
</dbReference>
<dbReference type="Pfam" id="PF11716">
    <property type="entry name" value="MDMPI_N"/>
    <property type="match status" value="1"/>
</dbReference>
<dbReference type="Proteomes" id="UP000598996">
    <property type="component" value="Unassembled WGS sequence"/>
</dbReference>
<protein>
    <submittedName>
        <fullName evidence="3">Maleylpyruvate isomerase family mycothiol-dependent enzyme</fullName>
    </submittedName>
</protein>
<feature type="domain" description="MDMPI C-terminal" evidence="1">
    <location>
        <begin position="152"/>
        <end position="242"/>
    </location>
</feature>
<dbReference type="InterPro" id="IPR010872">
    <property type="entry name" value="MDMPI_C-term_domain"/>
</dbReference>
<evidence type="ECO:0000259" key="2">
    <source>
        <dbReference type="Pfam" id="PF11716"/>
    </source>
</evidence>
<dbReference type="PANTHER" id="PTHR40758:SF1">
    <property type="entry name" value="CONSERVED PROTEIN"/>
    <property type="match status" value="1"/>
</dbReference>
<dbReference type="Gene3D" id="1.20.120.450">
    <property type="entry name" value="dinb family like domain"/>
    <property type="match status" value="1"/>
</dbReference>
<keyword evidence="3" id="KW-0413">Isomerase</keyword>
<reference evidence="3 4" key="1">
    <citation type="submission" date="2021-01" db="EMBL/GenBank/DDBJ databases">
        <title>Actinoplanes sp. nov. LDG1-01 isolated from lichen.</title>
        <authorList>
            <person name="Saeng-In P."/>
            <person name="Phongsopitanun W."/>
            <person name="Kanchanasin P."/>
            <person name="Yuki M."/>
            <person name="Kudo T."/>
            <person name="Ohkuma M."/>
            <person name="Tanasupawat S."/>
        </authorList>
    </citation>
    <scope>NUCLEOTIDE SEQUENCE [LARGE SCALE GENOMIC DNA]</scope>
    <source>
        <strain evidence="3 4">LDG1-01</strain>
    </source>
</reference>
<dbReference type="EMBL" id="JAENHO010000005">
    <property type="protein sequence ID" value="MBL7256712.1"/>
    <property type="molecule type" value="Genomic_DNA"/>
</dbReference>
<accession>A0ABS1VPQ8</accession>
<dbReference type="SUPFAM" id="SSF109854">
    <property type="entry name" value="DinB/YfiT-like putative metalloenzymes"/>
    <property type="match status" value="1"/>
</dbReference>
<dbReference type="InterPro" id="IPR034660">
    <property type="entry name" value="DinB/YfiT-like"/>
</dbReference>
<sequence length="251" mass="26324">MDFDHALTLIDERSAALRDAVAAAADFGARVPGCPDWDLRDLVAHLGAVQRFWAVVVRAADPTGPPSRSALGDREPSGDLLAWSAESTSLLLAALRASSAGTRAWAWWGASSAPLTVGAIARHQVQEAAVHAYDAQEARGQAGVPEPLPVAVAADGVAEFLQVGVGSLGAWPHQPARVRFDASDGQPHTLDLTPSGGRLLEQAAAGEPTTVIRGTSSDLVLVLYGRLPLEALAIDGDREVLTRLRAWSNPD</sequence>
<dbReference type="InterPro" id="IPR017517">
    <property type="entry name" value="Maleyloyr_isom"/>
</dbReference>
<evidence type="ECO:0000313" key="3">
    <source>
        <dbReference type="EMBL" id="MBL7256712.1"/>
    </source>
</evidence>
<dbReference type="InterPro" id="IPR024344">
    <property type="entry name" value="MDMPI_metal-binding"/>
</dbReference>
<feature type="domain" description="Mycothiol-dependent maleylpyruvate isomerase metal-binding" evidence="2">
    <location>
        <begin position="10"/>
        <end position="136"/>
    </location>
</feature>
<keyword evidence="4" id="KW-1185">Reference proteome</keyword>
<evidence type="ECO:0000259" key="1">
    <source>
        <dbReference type="Pfam" id="PF07398"/>
    </source>
</evidence>
<dbReference type="NCBIfam" id="TIGR03083">
    <property type="entry name" value="maleylpyruvate isomerase family mycothiol-dependent enzyme"/>
    <property type="match status" value="1"/>
</dbReference>
<gene>
    <name evidence="3" type="ORF">JKJ07_20655</name>
</gene>
<name>A0ABS1VPQ8_9ACTN</name>
<proteinExistence type="predicted"/>